<reference evidence="6 7" key="1">
    <citation type="submission" date="2018-08" db="EMBL/GenBank/DDBJ databases">
        <title>Hydrogenophaga sp. LA-38 isolated from sludge.</title>
        <authorList>
            <person name="Im W.-T."/>
        </authorList>
    </citation>
    <scope>NUCLEOTIDE SEQUENCE [LARGE SCALE GENOMIC DNA]</scope>
    <source>
        <strain evidence="6 7">LA-38</strain>
    </source>
</reference>
<dbReference type="SUPFAM" id="SSF56796">
    <property type="entry name" value="Dehydroquinate synthase-like"/>
    <property type="match status" value="1"/>
</dbReference>
<dbReference type="Proteomes" id="UP000261931">
    <property type="component" value="Unassembled WGS sequence"/>
</dbReference>
<evidence type="ECO:0000256" key="2">
    <source>
        <dbReference type="ARBA" id="ARBA00007358"/>
    </source>
</evidence>
<evidence type="ECO:0000259" key="4">
    <source>
        <dbReference type="Pfam" id="PF00465"/>
    </source>
</evidence>
<dbReference type="Pfam" id="PF00465">
    <property type="entry name" value="Fe-ADH"/>
    <property type="match status" value="1"/>
</dbReference>
<name>A0A372ENM3_9BURK</name>
<evidence type="ECO:0000313" key="7">
    <source>
        <dbReference type="Proteomes" id="UP000261931"/>
    </source>
</evidence>
<dbReference type="InterPro" id="IPR056798">
    <property type="entry name" value="ADH_Fe_C"/>
</dbReference>
<dbReference type="Gene3D" id="3.40.50.1970">
    <property type="match status" value="1"/>
</dbReference>
<dbReference type="PANTHER" id="PTHR11496:SF102">
    <property type="entry name" value="ALCOHOL DEHYDROGENASE 4"/>
    <property type="match status" value="1"/>
</dbReference>
<feature type="domain" description="Fe-containing alcohol dehydrogenase-like C-terminal" evidence="5">
    <location>
        <begin position="235"/>
        <end position="386"/>
    </location>
</feature>
<gene>
    <name evidence="6" type="ORF">DY262_05700</name>
</gene>
<protein>
    <submittedName>
        <fullName evidence="6">Iron-containing alcohol dehydrogenase</fullName>
    </submittedName>
</protein>
<keyword evidence="7" id="KW-1185">Reference proteome</keyword>
<evidence type="ECO:0000256" key="3">
    <source>
        <dbReference type="ARBA" id="ARBA00023002"/>
    </source>
</evidence>
<organism evidence="6 7">
    <name type="scientific">Hydrogenophaga borbori</name>
    <dbReference type="NCBI Taxonomy" id="2294117"/>
    <lineage>
        <taxon>Bacteria</taxon>
        <taxon>Pseudomonadati</taxon>
        <taxon>Pseudomonadota</taxon>
        <taxon>Betaproteobacteria</taxon>
        <taxon>Burkholderiales</taxon>
        <taxon>Comamonadaceae</taxon>
        <taxon>Hydrogenophaga</taxon>
    </lineage>
</organism>
<comment type="cofactor">
    <cofactor evidence="1">
        <name>Fe cation</name>
        <dbReference type="ChEBI" id="CHEBI:24875"/>
    </cofactor>
</comment>
<dbReference type="Pfam" id="PF25137">
    <property type="entry name" value="ADH_Fe_C"/>
    <property type="match status" value="1"/>
</dbReference>
<comment type="similarity">
    <text evidence="2">Belongs to the iron-containing alcohol dehydrogenase family.</text>
</comment>
<proteinExistence type="inferred from homology"/>
<dbReference type="AlphaFoldDB" id="A0A372ENM3"/>
<feature type="domain" description="Alcohol dehydrogenase iron-type/glycerol dehydrogenase GldA" evidence="4">
    <location>
        <begin position="16"/>
        <end position="187"/>
    </location>
</feature>
<sequence>MSHLPLSDQPVTLCTPPRVICADGARHRLAPLCKSLGWREALVVTDAWFQQNSPALAEVLSALRAQGIAVRVFDGGEPDPSTTLADRASAWVREQGARPDHLIAWGGGSNIDLAKALSVALPSGRPVAELMDRANWPAAPLPLVAVPTTAGTGSEITPGAILVQPGSATKVALMANALRPAIALIDPELTWTCPPRVTADAGLDALTHAIESWLTLDAALFDNGDDPDPGYSGRNELTVQFARQATALAFTHLATAFERPNDRAARNAMARASLYAAMSYATAGLNAVHGLAYALAGLTHASHGSTNAVMLPYVMDALVETRRDELAEIARLAGATGDDPLTLARQAPVLTRALVRRLGLAGDLISFGVGPSQLAQLVSDGLAVTRLTKAWPGGPASEAYARIVHHAYHGELSGESRP</sequence>
<dbReference type="InterPro" id="IPR001670">
    <property type="entry name" value="ADH_Fe/GldA"/>
</dbReference>
<evidence type="ECO:0000259" key="5">
    <source>
        <dbReference type="Pfam" id="PF25137"/>
    </source>
</evidence>
<keyword evidence="3" id="KW-0560">Oxidoreductase</keyword>
<dbReference type="InterPro" id="IPR039697">
    <property type="entry name" value="Alcohol_dehydrogenase_Fe"/>
</dbReference>
<evidence type="ECO:0000313" key="6">
    <source>
        <dbReference type="EMBL" id="RFP81259.1"/>
    </source>
</evidence>
<evidence type="ECO:0000256" key="1">
    <source>
        <dbReference type="ARBA" id="ARBA00001962"/>
    </source>
</evidence>
<dbReference type="EMBL" id="QVLS01000002">
    <property type="protein sequence ID" value="RFP81259.1"/>
    <property type="molecule type" value="Genomic_DNA"/>
</dbReference>
<dbReference type="Gene3D" id="1.20.1090.10">
    <property type="entry name" value="Dehydroquinate synthase-like - alpha domain"/>
    <property type="match status" value="1"/>
</dbReference>
<comment type="caution">
    <text evidence="6">The sequence shown here is derived from an EMBL/GenBank/DDBJ whole genome shotgun (WGS) entry which is preliminary data.</text>
</comment>
<dbReference type="GO" id="GO:0004022">
    <property type="term" value="F:alcohol dehydrogenase (NAD+) activity"/>
    <property type="evidence" value="ECO:0007669"/>
    <property type="project" value="TreeGrafter"/>
</dbReference>
<dbReference type="PANTHER" id="PTHR11496">
    <property type="entry name" value="ALCOHOL DEHYDROGENASE"/>
    <property type="match status" value="1"/>
</dbReference>
<dbReference type="RefSeq" id="WP_116957971.1">
    <property type="nucleotide sequence ID" value="NZ_QVLS01000002.1"/>
</dbReference>
<accession>A0A372ENM3</accession>
<dbReference type="FunFam" id="3.40.50.1970:FF:000003">
    <property type="entry name" value="Alcohol dehydrogenase, iron-containing"/>
    <property type="match status" value="1"/>
</dbReference>
<dbReference type="GO" id="GO:0046872">
    <property type="term" value="F:metal ion binding"/>
    <property type="evidence" value="ECO:0007669"/>
    <property type="project" value="InterPro"/>
</dbReference>